<sequence length="389" mass="41787">MASRRSARLAAMAAMASDANIATVAPSAASRKRKAATQAPTANGALEAPSTPRRRRIVKLDAEDPPTPTPDAVSLIAEEAHTQKPKPAAVTRLADPSRTNALLRSPKTSRIIASTPLDAVSPSKLRTSVKPTAGTTPAAITTTTANILEEACAHLIKVDPRMKPLIDKHYCRMFSPEGLAEQIDPFEALCSSIISQQVSGAAAKSIKARFIALFNSGSGPNAADGPADDNDGPGTRASFPRPEEVAATPLDRLRTAGLSQRKAEYIQGLAAKFGTGELTAQMLADAPDDELLARLTAVRGLGRWSAEMFACFALKRMDVFSLGDLGVQRGMAAFVGRDVAKLKAKGAGGKWKYMSEREMVEISDRFRPFRSLFMWYMWRVEETDVSTME</sequence>
<dbReference type="Gene3D" id="1.10.340.30">
    <property type="entry name" value="Hypothetical protein, domain 2"/>
    <property type="match status" value="1"/>
</dbReference>
<keyword evidence="2" id="KW-0227">DNA damage</keyword>
<dbReference type="Gene3D" id="1.10.1670.40">
    <property type="match status" value="1"/>
</dbReference>
<evidence type="ECO:0000256" key="4">
    <source>
        <dbReference type="SAM" id="MobiDB-lite"/>
    </source>
</evidence>
<dbReference type="HOGENOM" id="CLU_000445_72_0_1"/>
<dbReference type="eggNOG" id="KOG1918">
    <property type="taxonomic scope" value="Eukaryota"/>
</dbReference>
<name>G2QTH7_THETT</name>
<dbReference type="RefSeq" id="XP_003649930.1">
    <property type="nucleotide sequence ID" value="XM_003649882.1"/>
</dbReference>
<gene>
    <name evidence="6" type="ORF">THITE_2109071</name>
</gene>
<dbReference type="AlphaFoldDB" id="G2QTH7"/>
<feature type="region of interest" description="Disordered" evidence="4">
    <location>
        <begin position="221"/>
        <end position="242"/>
    </location>
</feature>
<feature type="region of interest" description="Disordered" evidence="4">
    <location>
        <begin position="30"/>
        <end position="54"/>
    </location>
</feature>
<dbReference type="InterPro" id="IPR011257">
    <property type="entry name" value="DNA_glycosylase"/>
</dbReference>
<dbReference type="GeneID" id="11523689"/>
<dbReference type="SMART" id="SM00478">
    <property type="entry name" value="ENDO3c"/>
    <property type="match status" value="1"/>
</dbReference>
<dbReference type="Pfam" id="PF00730">
    <property type="entry name" value="HhH-GPD"/>
    <property type="match status" value="1"/>
</dbReference>
<dbReference type="GO" id="GO:0005634">
    <property type="term" value="C:nucleus"/>
    <property type="evidence" value="ECO:0007669"/>
    <property type="project" value="TreeGrafter"/>
</dbReference>
<dbReference type="CDD" id="cd00056">
    <property type="entry name" value="ENDO3c"/>
    <property type="match status" value="1"/>
</dbReference>
<evidence type="ECO:0000259" key="5">
    <source>
        <dbReference type="SMART" id="SM00478"/>
    </source>
</evidence>
<dbReference type="GO" id="GO:0032131">
    <property type="term" value="F:alkylated DNA binding"/>
    <property type="evidence" value="ECO:0007669"/>
    <property type="project" value="TreeGrafter"/>
</dbReference>
<organism evidence="6 7">
    <name type="scientific">Thermothielavioides terrestris (strain ATCC 38088 / NRRL 8126)</name>
    <name type="common">Thielavia terrestris</name>
    <dbReference type="NCBI Taxonomy" id="578455"/>
    <lineage>
        <taxon>Eukaryota</taxon>
        <taxon>Fungi</taxon>
        <taxon>Dikarya</taxon>
        <taxon>Ascomycota</taxon>
        <taxon>Pezizomycotina</taxon>
        <taxon>Sordariomycetes</taxon>
        <taxon>Sordariomycetidae</taxon>
        <taxon>Sordariales</taxon>
        <taxon>Chaetomiaceae</taxon>
        <taxon>Thermothielavioides</taxon>
        <taxon>Thermothielavioides terrestris</taxon>
    </lineage>
</organism>
<dbReference type="EMBL" id="CP003009">
    <property type="protein sequence ID" value="AEO63594.1"/>
    <property type="molecule type" value="Genomic_DNA"/>
</dbReference>
<feature type="domain" description="HhH-GPD" evidence="5">
    <location>
        <begin position="194"/>
        <end position="382"/>
    </location>
</feature>
<protein>
    <recommendedName>
        <fullName evidence="5">HhH-GPD domain-containing protein</fullName>
    </recommendedName>
</protein>
<dbReference type="KEGG" id="ttt:THITE_2109071"/>
<dbReference type="OrthoDB" id="415889at2759"/>
<dbReference type="InterPro" id="IPR051912">
    <property type="entry name" value="Alkylbase_DNA_Glycosylase/TA"/>
</dbReference>
<dbReference type="PANTHER" id="PTHR43003">
    <property type="entry name" value="DNA-3-METHYLADENINE GLYCOSYLASE"/>
    <property type="match status" value="1"/>
</dbReference>
<evidence type="ECO:0000256" key="3">
    <source>
        <dbReference type="ARBA" id="ARBA00023204"/>
    </source>
</evidence>
<dbReference type="STRING" id="578455.G2QTH7"/>
<dbReference type="PANTHER" id="PTHR43003:SF5">
    <property type="entry name" value="DNA-3-METHYLADENINE GLYCOSYLASE"/>
    <property type="match status" value="1"/>
</dbReference>
<evidence type="ECO:0000256" key="2">
    <source>
        <dbReference type="ARBA" id="ARBA00022763"/>
    </source>
</evidence>
<dbReference type="GO" id="GO:0043916">
    <property type="term" value="F:DNA-7-methylguanine glycosylase activity"/>
    <property type="evidence" value="ECO:0007669"/>
    <property type="project" value="TreeGrafter"/>
</dbReference>
<dbReference type="GO" id="GO:0006285">
    <property type="term" value="P:base-excision repair, AP site formation"/>
    <property type="evidence" value="ECO:0007669"/>
    <property type="project" value="UniProtKB-ARBA"/>
</dbReference>
<dbReference type="GO" id="GO:0008725">
    <property type="term" value="F:DNA-3-methyladenine glycosylase activity"/>
    <property type="evidence" value="ECO:0007669"/>
    <property type="project" value="TreeGrafter"/>
</dbReference>
<dbReference type="GO" id="GO:0006307">
    <property type="term" value="P:DNA alkylation repair"/>
    <property type="evidence" value="ECO:0007669"/>
    <property type="project" value="TreeGrafter"/>
</dbReference>
<keyword evidence="7" id="KW-1185">Reference proteome</keyword>
<dbReference type="FunFam" id="1.10.340.30:FF:000004">
    <property type="entry name" value="DNA-3-methyladenine glycosylase II"/>
    <property type="match status" value="1"/>
</dbReference>
<proteinExistence type="inferred from homology"/>
<dbReference type="InterPro" id="IPR003265">
    <property type="entry name" value="HhH-GPD_domain"/>
</dbReference>
<evidence type="ECO:0000313" key="7">
    <source>
        <dbReference type="Proteomes" id="UP000008181"/>
    </source>
</evidence>
<dbReference type="GO" id="GO:0032993">
    <property type="term" value="C:protein-DNA complex"/>
    <property type="evidence" value="ECO:0007669"/>
    <property type="project" value="TreeGrafter"/>
</dbReference>
<keyword evidence="3" id="KW-0234">DNA repair</keyword>
<accession>G2QTH7</accession>
<evidence type="ECO:0000313" key="6">
    <source>
        <dbReference type="EMBL" id="AEO63594.1"/>
    </source>
</evidence>
<evidence type="ECO:0000256" key="1">
    <source>
        <dbReference type="ARBA" id="ARBA00010817"/>
    </source>
</evidence>
<dbReference type="Proteomes" id="UP000008181">
    <property type="component" value="Chromosome 1"/>
</dbReference>
<dbReference type="SUPFAM" id="SSF48150">
    <property type="entry name" value="DNA-glycosylase"/>
    <property type="match status" value="1"/>
</dbReference>
<comment type="similarity">
    <text evidence="1">Belongs to the alkylbase DNA glycosidase AlkA family.</text>
</comment>
<reference evidence="6 7" key="1">
    <citation type="journal article" date="2011" name="Nat. Biotechnol.">
        <title>Comparative genomic analysis of the thermophilic biomass-degrading fungi Myceliophthora thermophila and Thielavia terrestris.</title>
        <authorList>
            <person name="Berka R.M."/>
            <person name="Grigoriev I.V."/>
            <person name="Otillar R."/>
            <person name="Salamov A."/>
            <person name="Grimwood J."/>
            <person name="Reid I."/>
            <person name="Ishmael N."/>
            <person name="John T."/>
            <person name="Darmond C."/>
            <person name="Moisan M.-C."/>
            <person name="Henrissat B."/>
            <person name="Coutinho P.M."/>
            <person name="Lombard V."/>
            <person name="Natvig D.O."/>
            <person name="Lindquist E."/>
            <person name="Schmutz J."/>
            <person name="Lucas S."/>
            <person name="Harris P."/>
            <person name="Powlowski J."/>
            <person name="Bellemare A."/>
            <person name="Taylor D."/>
            <person name="Butler G."/>
            <person name="de Vries R.P."/>
            <person name="Allijn I.E."/>
            <person name="van den Brink J."/>
            <person name="Ushinsky S."/>
            <person name="Storms R."/>
            <person name="Powell A.J."/>
            <person name="Paulsen I.T."/>
            <person name="Elbourne L.D.H."/>
            <person name="Baker S.E."/>
            <person name="Magnuson J."/>
            <person name="LaBoissiere S."/>
            <person name="Clutterbuck A.J."/>
            <person name="Martinez D."/>
            <person name="Wogulis M."/>
            <person name="de Leon A.L."/>
            <person name="Rey M.W."/>
            <person name="Tsang A."/>
        </authorList>
    </citation>
    <scope>NUCLEOTIDE SEQUENCE [LARGE SCALE GENOMIC DNA]</scope>
    <source>
        <strain evidence="7">ATCC 38088 / NRRL 8126</strain>
    </source>
</reference>